<dbReference type="Pfam" id="PF13817">
    <property type="entry name" value="DDE_Tnp_IS66_C"/>
    <property type="match status" value="1"/>
</dbReference>
<organism evidence="2 3">
    <name type="scientific">Methylocaldum marinum</name>
    <dbReference type="NCBI Taxonomy" id="1432792"/>
    <lineage>
        <taxon>Bacteria</taxon>
        <taxon>Pseudomonadati</taxon>
        <taxon>Pseudomonadota</taxon>
        <taxon>Gammaproteobacteria</taxon>
        <taxon>Methylococcales</taxon>
        <taxon>Methylococcaceae</taxon>
        <taxon>Methylocaldum</taxon>
    </lineage>
</organism>
<protein>
    <submittedName>
        <fullName evidence="2">Transposase IS66</fullName>
    </submittedName>
</protein>
<keyword evidence="3" id="KW-1185">Reference proteome</keyword>
<name>A0A250KSC3_9GAMM</name>
<evidence type="ECO:0000313" key="3">
    <source>
        <dbReference type="Proteomes" id="UP000266313"/>
    </source>
</evidence>
<sequence length="96" mass="10615">MGRRNWLFADTVGGAKASANLYSLIETCNANCIEPYSYLVDLFRKLPLAKTADDFEALLPWHLAKATACPLSNRLQPRLTRPNDVVKRALTSHAAA</sequence>
<proteinExistence type="predicted"/>
<evidence type="ECO:0000313" key="2">
    <source>
        <dbReference type="EMBL" id="BBA34446.1"/>
    </source>
</evidence>
<dbReference type="InterPro" id="IPR039552">
    <property type="entry name" value="IS66_C"/>
</dbReference>
<dbReference type="AlphaFoldDB" id="A0A250KSC3"/>
<dbReference type="KEGG" id="mmai:sS8_2494"/>
<gene>
    <name evidence="2" type="ORF">sS8_2494</name>
</gene>
<feature type="domain" description="Transposase IS66 C-terminal" evidence="1">
    <location>
        <begin position="23"/>
        <end position="61"/>
    </location>
</feature>
<accession>A0A250KSC3</accession>
<reference evidence="2 3" key="1">
    <citation type="submission" date="2016-12" db="EMBL/GenBank/DDBJ databases">
        <title>Genome sequencing of Methylocaldum marinum.</title>
        <authorList>
            <person name="Takeuchi M."/>
            <person name="Kamagata Y."/>
            <person name="Hiraoka S."/>
            <person name="Oshima K."/>
            <person name="Hattori M."/>
            <person name="Iwasaki W."/>
        </authorList>
    </citation>
    <scope>NUCLEOTIDE SEQUENCE [LARGE SCALE GENOMIC DNA]</scope>
    <source>
        <strain evidence="2 3">S8</strain>
    </source>
</reference>
<evidence type="ECO:0000259" key="1">
    <source>
        <dbReference type="Pfam" id="PF13817"/>
    </source>
</evidence>
<dbReference type="EMBL" id="AP017928">
    <property type="protein sequence ID" value="BBA34446.1"/>
    <property type="molecule type" value="Genomic_DNA"/>
</dbReference>
<dbReference type="Proteomes" id="UP000266313">
    <property type="component" value="Chromosome"/>
</dbReference>